<proteinExistence type="predicted"/>
<gene>
    <name evidence="1" type="ORF">LCMAC101_07610</name>
</gene>
<protein>
    <submittedName>
        <fullName evidence="1">Uncharacterized protein</fullName>
    </submittedName>
</protein>
<accession>A0A481YUI8</accession>
<reference evidence="1" key="1">
    <citation type="journal article" date="2019" name="MBio">
        <title>Virus Genomes from Deep Sea Sediments Expand the Ocean Megavirome and Support Independent Origins of Viral Gigantism.</title>
        <authorList>
            <person name="Backstrom D."/>
            <person name="Yutin N."/>
            <person name="Jorgensen S.L."/>
            <person name="Dharamshi J."/>
            <person name="Homa F."/>
            <person name="Zaremba-Niedwiedzka K."/>
            <person name="Spang A."/>
            <person name="Wolf Y.I."/>
            <person name="Koonin E.V."/>
            <person name="Ettema T.J."/>
        </authorList>
    </citation>
    <scope>NUCLEOTIDE SEQUENCE</scope>
</reference>
<sequence length="70" mass="7990">MGVKNVEEVRSVNIIGKDPGVRIAEEKEFVFTKEKEPIAWIAKEVRSVSIIEEDVCVKNVEEKKFVNTVE</sequence>
<dbReference type="EMBL" id="MK500332">
    <property type="protein sequence ID" value="QBK86166.1"/>
    <property type="molecule type" value="Genomic_DNA"/>
</dbReference>
<name>A0A481YUI8_9VIRU</name>
<organism evidence="1">
    <name type="scientific">Marseillevirus LCMAC101</name>
    <dbReference type="NCBI Taxonomy" id="2506602"/>
    <lineage>
        <taxon>Viruses</taxon>
        <taxon>Varidnaviria</taxon>
        <taxon>Bamfordvirae</taxon>
        <taxon>Nucleocytoviricota</taxon>
        <taxon>Megaviricetes</taxon>
        <taxon>Pimascovirales</taxon>
        <taxon>Pimascovirales incertae sedis</taxon>
        <taxon>Marseilleviridae</taxon>
    </lineage>
</organism>
<evidence type="ECO:0000313" key="1">
    <source>
        <dbReference type="EMBL" id="QBK86166.1"/>
    </source>
</evidence>